<dbReference type="AlphaFoldDB" id="A0A0F9F9Y2"/>
<dbReference type="PANTHER" id="PTHR12697">
    <property type="entry name" value="PBS LYASE HEAT-LIKE PROTEIN"/>
    <property type="match status" value="1"/>
</dbReference>
<organism evidence="3">
    <name type="scientific">marine sediment metagenome</name>
    <dbReference type="NCBI Taxonomy" id="412755"/>
    <lineage>
        <taxon>unclassified sequences</taxon>
        <taxon>metagenomes</taxon>
        <taxon>ecological metagenomes</taxon>
    </lineage>
</organism>
<accession>A0A0F9F9Y2</accession>
<feature type="non-terminal residue" evidence="3">
    <location>
        <position position="1"/>
    </location>
</feature>
<dbReference type="InterPro" id="IPR011989">
    <property type="entry name" value="ARM-like"/>
</dbReference>
<dbReference type="SUPFAM" id="SSF48371">
    <property type="entry name" value="ARM repeat"/>
    <property type="match status" value="1"/>
</dbReference>
<comment type="function">
    <text evidence="2">Catalyzes the hydroxylation of the N(6)-(4-aminobutyl)-L-lysine intermediate produced by deoxyhypusine synthase/DHPS on a critical lysine of the eukaryotic translation initiation factor 5A/eIF-5A. This is the second step of the post-translational modification of that lysine into an unusual amino acid residue named hypusine. Hypusination is unique to mature eIF-5A factor and is essential for its function.</text>
</comment>
<dbReference type="InterPro" id="IPR004155">
    <property type="entry name" value="PBS_lyase_HEAT"/>
</dbReference>
<name>A0A0F9F9Y2_9ZZZZ</name>
<protein>
    <recommendedName>
        <fullName evidence="4">Clathrin/coatomer adaptor adaptin-like N-terminal domain-containing protein</fullName>
    </recommendedName>
</protein>
<dbReference type="InterPro" id="IPR000357">
    <property type="entry name" value="HEAT"/>
</dbReference>
<reference evidence="3" key="1">
    <citation type="journal article" date="2015" name="Nature">
        <title>Complex archaea that bridge the gap between prokaryotes and eukaryotes.</title>
        <authorList>
            <person name="Spang A."/>
            <person name="Saw J.H."/>
            <person name="Jorgensen S.L."/>
            <person name="Zaremba-Niedzwiedzka K."/>
            <person name="Martijn J."/>
            <person name="Lind A.E."/>
            <person name="van Eijk R."/>
            <person name="Schleper C."/>
            <person name="Guy L."/>
            <person name="Ettema T.J."/>
        </authorList>
    </citation>
    <scope>NUCLEOTIDE SEQUENCE</scope>
</reference>
<dbReference type="GO" id="GO:0016491">
    <property type="term" value="F:oxidoreductase activity"/>
    <property type="evidence" value="ECO:0007669"/>
    <property type="project" value="TreeGrafter"/>
</dbReference>
<evidence type="ECO:0008006" key="4">
    <source>
        <dbReference type="Google" id="ProtNLM"/>
    </source>
</evidence>
<sequence length="591" mass="66745">IKYSEALYDIVRILPYASDTLRKCIIEYIASIKPKRFQDILDQFTGVKLSNETIGSVVDIASLIGDKDAYQYVYDHSQRTNEYIREKAIRALIQFGFKKNRTILGGALFDPSAPVRIAVLTGIRLTDDPGFLEKALTLENDPNENVRLALVLAVSISGNIQLKPYVTNMLEDPHQRVVAGAFIGLAVLDSTLFLKEFYKVDNIKEIREEVQNISKDERFVDIINRIKEKSRSIKHIEISLLFEINEREFVAKLVNMAKESIDPQIRVKAMEMMKRIATPDYFTSILGIMSKDPHPQVREVAMGVIVLLGREEETISALSATLADPVPSVRNRAGELLGNYKNPKALEALFHVLETNDRDFRETITTSLSNILLDDIDTVRALVRSVPDKKTRKIGMAWLMGKTEKRESIPLLKNLLKDKEHEVRCAAIGALSKFQNKQLSKTMEDFVYDPNERVRAAAVNAIASTPTDSSYPTLLKAMDDIDEYVRLRAIIGLSKIDLKKTVSFLETKAYTFSEYRSYLNAVSYAAGITYDDAVKNNPKALVIISGLCDKSKMLHILKENANTKLRYHAFKVLSLFKDEEDYGGAFEIAIK</sequence>
<dbReference type="InterPro" id="IPR021133">
    <property type="entry name" value="HEAT_type_2"/>
</dbReference>
<dbReference type="Pfam" id="PF13646">
    <property type="entry name" value="HEAT_2"/>
    <property type="match status" value="2"/>
</dbReference>
<comment type="caution">
    <text evidence="3">The sequence shown here is derived from an EMBL/GenBank/DDBJ whole genome shotgun (WGS) entry which is preliminary data.</text>
</comment>
<dbReference type="EMBL" id="LAZR01031313">
    <property type="protein sequence ID" value="KKL54120.1"/>
    <property type="molecule type" value="Genomic_DNA"/>
</dbReference>
<dbReference type="InterPro" id="IPR016024">
    <property type="entry name" value="ARM-type_fold"/>
</dbReference>
<dbReference type="SMART" id="SM00567">
    <property type="entry name" value="EZ_HEAT"/>
    <property type="match status" value="6"/>
</dbReference>
<keyword evidence="1" id="KW-0677">Repeat</keyword>
<gene>
    <name evidence="3" type="ORF">LCGC14_2268590</name>
</gene>
<evidence type="ECO:0000313" key="3">
    <source>
        <dbReference type="EMBL" id="KKL54120.1"/>
    </source>
</evidence>
<dbReference type="PROSITE" id="PS50077">
    <property type="entry name" value="HEAT_REPEAT"/>
    <property type="match status" value="1"/>
</dbReference>
<dbReference type="PANTHER" id="PTHR12697:SF5">
    <property type="entry name" value="DEOXYHYPUSINE HYDROXYLASE"/>
    <property type="match status" value="1"/>
</dbReference>
<feature type="non-terminal residue" evidence="3">
    <location>
        <position position="591"/>
    </location>
</feature>
<dbReference type="Pfam" id="PF02985">
    <property type="entry name" value="HEAT"/>
    <property type="match status" value="1"/>
</dbReference>
<evidence type="ECO:0000256" key="1">
    <source>
        <dbReference type="ARBA" id="ARBA00022737"/>
    </source>
</evidence>
<evidence type="ECO:0000256" key="2">
    <source>
        <dbReference type="ARBA" id="ARBA00045876"/>
    </source>
</evidence>
<dbReference type="Gene3D" id="1.25.10.10">
    <property type="entry name" value="Leucine-rich Repeat Variant"/>
    <property type="match status" value="3"/>
</dbReference>
<proteinExistence type="predicted"/>